<keyword evidence="2" id="KW-1185">Reference proteome</keyword>
<comment type="caution">
    <text evidence="1">The sequence shown here is derived from an EMBL/GenBank/DDBJ whole genome shotgun (WGS) entry which is preliminary data.</text>
</comment>
<evidence type="ECO:0008006" key="3">
    <source>
        <dbReference type="Google" id="ProtNLM"/>
    </source>
</evidence>
<dbReference type="AlphaFoldDB" id="A0AAV4FT36"/>
<sequence length="117" mass="13423">MSKINPKHEMVICVDMKEEIVCIYSPSMLHHLKDNHDLFANGAFKSCPRQFHQIYTIITISNGQYLPTSFFLLPESSTGTYKGMFQLFHSIYHQTTGLTLDGKSLHRDFEKASHTAE</sequence>
<evidence type="ECO:0000313" key="2">
    <source>
        <dbReference type="Proteomes" id="UP000762676"/>
    </source>
</evidence>
<proteinExistence type="predicted"/>
<accession>A0AAV4FT36</accession>
<protein>
    <recommendedName>
        <fullName evidence="3">MULE transposase domain-containing protein</fullName>
    </recommendedName>
</protein>
<dbReference type="EMBL" id="BMAT01004576">
    <property type="protein sequence ID" value="GFR76016.1"/>
    <property type="molecule type" value="Genomic_DNA"/>
</dbReference>
<evidence type="ECO:0000313" key="1">
    <source>
        <dbReference type="EMBL" id="GFR76016.1"/>
    </source>
</evidence>
<name>A0AAV4FT36_9GAST</name>
<reference evidence="1 2" key="1">
    <citation type="journal article" date="2021" name="Elife">
        <title>Chloroplast acquisition without the gene transfer in kleptoplastic sea slugs, Plakobranchus ocellatus.</title>
        <authorList>
            <person name="Maeda T."/>
            <person name="Takahashi S."/>
            <person name="Yoshida T."/>
            <person name="Shimamura S."/>
            <person name="Takaki Y."/>
            <person name="Nagai Y."/>
            <person name="Toyoda A."/>
            <person name="Suzuki Y."/>
            <person name="Arimoto A."/>
            <person name="Ishii H."/>
            <person name="Satoh N."/>
            <person name="Nishiyama T."/>
            <person name="Hasebe M."/>
            <person name="Maruyama T."/>
            <person name="Minagawa J."/>
            <person name="Obokata J."/>
            <person name="Shigenobu S."/>
        </authorList>
    </citation>
    <scope>NUCLEOTIDE SEQUENCE [LARGE SCALE GENOMIC DNA]</scope>
</reference>
<gene>
    <name evidence="1" type="ORF">ElyMa_002201800</name>
</gene>
<dbReference type="Proteomes" id="UP000762676">
    <property type="component" value="Unassembled WGS sequence"/>
</dbReference>
<organism evidence="1 2">
    <name type="scientific">Elysia marginata</name>
    <dbReference type="NCBI Taxonomy" id="1093978"/>
    <lineage>
        <taxon>Eukaryota</taxon>
        <taxon>Metazoa</taxon>
        <taxon>Spiralia</taxon>
        <taxon>Lophotrochozoa</taxon>
        <taxon>Mollusca</taxon>
        <taxon>Gastropoda</taxon>
        <taxon>Heterobranchia</taxon>
        <taxon>Euthyneura</taxon>
        <taxon>Panpulmonata</taxon>
        <taxon>Sacoglossa</taxon>
        <taxon>Placobranchoidea</taxon>
        <taxon>Plakobranchidae</taxon>
        <taxon>Elysia</taxon>
    </lineage>
</organism>